<sequence>MKHESGNGKSAANSAISTQDTVREAYSFACMKCGHGWEQEYEIRHLEYTDGRPLVVYYTDGERVPSPLTKPTCRFCDGHVVRIMRSGRVSTAEAALPHH</sequence>
<evidence type="ECO:0000313" key="1">
    <source>
        <dbReference type="EMBL" id="MBO8188463.1"/>
    </source>
</evidence>
<organism evidence="1 2">
    <name type="scientific">Streptomyces spirodelae</name>
    <dbReference type="NCBI Taxonomy" id="2812904"/>
    <lineage>
        <taxon>Bacteria</taxon>
        <taxon>Bacillati</taxon>
        <taxon>Actinomycetota</taxon>
        <taxon>Actinomycetes</taxon>
        <taxon>Kitasatosporales</taxon>
        <taxon>Streptomycetaceae</taxon>
        <taxon>Streptomyces</taxon>
    </lineage>
</organism>
<dbReference type="RefSeq" id="WP_209267243.1">
    <property type="nucleotide sequence ID" value="NZ_JAFFZN010000024.1"/>
</dbReference>
<protein>
    <submittedName>
        <fullName evidence="1">Uncharacterized protein</fullName>
    </submittedName>
</protein>
<evidence type="ECO:0000313" key="2">
    <source>
        <dbReference type="Proteomes" id="UP001518976"/>
    </source>
</evidence>
<name>A0ABS3WZH6_9ACTN</name>
<reference evidence="1 2" key="1">
    <citation type="submission" date="2021-02" db="EMBL/GenBank/DDBJ databases">
        <title>Streptomyces spirodelae sp. nov., isolated from duckweed.</title>
        <authorList>
            <person name="Saimee Y."/>
            <person name="Duangmal K."/>
        </authorList>
    </citation>
    <scope>NUCLEOTIDE SEQUENCE [LARGE SCALE GENOMIC DNA]</scope>
    <source>
        <strain evidence="1 2">DW4-2</strain>
    </source>
</reference>
<keyword evidence="2" id="KW-1185">Reference proteome</keyword>
<proteinExistence type="predicted"/>
<dbReference type="Proteomes" id="UP001518976">
    <property type="component" value="Unassembled WGS sequence"/>
</dbReference>
<gene>
    <name evidence="1" type="ORF">JW592_23760</name>
</gene>
<dbReference type="EMBL" id="JAFFZN010000024">
    <property type="protein sequence ID" value="MBO8188463.1"/>
    <property type="molecule type" value="Genomic_DNA"/>
</dbReference>
<accession>A0ABS3WZH6</accession>
<comment type="caution">
    <text evidence="1">The sequence shown here is derived from an EMBL/GenBank/DDBJ whole genome shotgun (WGS) entry which is preliminary data.</text>
</comment>